<name>A0A9E8MVZ8_9FLAO</name>
<dbReference type="KEGG" id="lnu:N7U66_20160"/>
<evidence type="ECO:0000256" key="1">
    <source>
        <dbReference type="ARBA" id="ARBA00022729"/>
    </source>
</evidence>
<evidence type="ECO:0000256" key="2">
    <source>
        <dbReference type="SAM" id="SignalP"/>
    </source>
</evidence>
<feature type="domain" description="Secretion system C-terminal sorting" evidence="3">
    <location>
        <begin position="43"/>
        <end position="113"/>
    </location>
</feature>
<evidence type="ECO:0000313" key="5">
    <source>
        <dbReference type="Proteomes" id="UP001164705"/>
    </source>
</evidence>
<dbReference type="Proteomes" id="UP001164705">
    <property type="component" value="Chromosome"/>
</dbReference>
<reference evidence="4" key="1">
    <citation type="submission" date="2022-11" db="EMBL/GenBank/DDBJ databases">
        <title>Lacinutrix neustonica HL-RS19T sp. nov., isolated from the surface microlayer sample of brackish Lake Shihwa.</title>
        <authorList>
            <person name="Choi J.Y."/>
            <person name="Hwang C.Y."/>
        </authorList>
    </citation>
    <scope>NUCLEOTIDE SEQUENCE</scope>
    <source>
        <strain evidence="4">HL-RS19</strain>
    </source>
</reference>
<protein>
    <submittedName>
        <fullName evidence="4">T9SS type A sorting domain-containing protein</fullName>
    </submittedName>
</protein>
<dbReference type="AlphaFoldDB" id="A0A9E8MVZ8"/>
<dbReference type="RefSeq" id="WP_267676668.1">
    <property type="nucleotide sequence ID" value="NZ_CP113088.1"/>
</dbReference>
<keyword evidence="1 2" id="KW-0732">Signal</keyword>
<feature type="signal peptide" evidence="2">
    <location>
        <begin position="1"/>
        <end position="19"/>
    </location>
</feature>
<feature type="chain" id="PRO_5038987434" evidence="2">
    <location>
        <begin position="20"/>
        <end position="118"/>
    </location>
</feature>
<dbReference type="NCBIfam" id="TIGR04183">
    <property type="entry name" value="Por_Secre_tail"/>
    <property type="match status" value="1"/>
</dbReference>
<dbReference type="Pfam" id="PF18962">
    <property type="entry name" value="Por_Secre_tail"/>
    <property type="match status" value="1"/>
</dbReference>
<proteinExistence type="predicted"/>
<gene>
    <name evidence="4" type="ORF">N7U66_20160</name>
</gene>
<dbReference type="InterPro" id="IPR026444">
    <property type="entry name" value="Secre_tail"/>
</dbReference>
<dbReference type="EMBL" id="CP113088">
    <property type="protein sequence ID" value="WAC02071.1"/>
    <property type="molecule type" value="Genomic_DNA"/>
</dbReference>
<organism evidence="4 5">
    <name type="scientific">Lacinutrix neustonica</name>
    <dbReference type="NCBI Taxonomy" id="2980107"/>
    <lineage>
        <taxon>Bacteria</taxon>
        <taxon>Pseudomonadati</taxon>
        <taxon>Bacteroidota</taxon>
        <taxon>Flavobacteriia</taxon>
        <taxon>Flavobacteriales</taxon>
        <taxon>Flavobacteriaceae</taxon>
        <taxon>Lacinutrix</taxon>
    </lineage>
</organism>
<keyword evidence="5" id="KW-1185">Reference proteome</keyword>
<evidence type="ECO:0000313" key="4">
    <source>
        <dbReference type="EMBL" id="WAC02071.1"/>
    </source>
</evidence>
<accession>A0A9E8MVZ8</accession>
<evidence type="ECO:0000259" key="3">
    <source>
        <dbReference type="Pfam" id="PF18962"/>
    </source>
</evidence>
<sequence>MMRKLLFILFVFAVFNMTAQTTETVKERASNASQFESATKFSIFPNPGKNEMNISVSSLTNEGLELEVYDVLGKKVHVQTLNALSAKVNIAKWNSGLYLVRLSSSNQEAHLTKRFVKL</sequence>